<dbReference type="RefSeq" id="WP_012260036.1">
    <property type="nucleotide sequence ID" value="NC_010182.1"/>
</dbReference>
<protein>
    <submittedName>
        <fullName evidence="1">Uncharacterized protein</fullName>
    </submittedName>
</protein>
<proteinExistence type="predicted"/>
<reference evidence="1 2" key="1">
    <citation type="journal article" date="2008" name="Chem. Biol. Interact.">
        <title>Extending the Bacillus cereus group genomics to putative food-borne pathogens of different toxicity.</title>
        <authorList>
            <person name="Lapidus A."/>
            <person name="Goltsman E."/>
            <person name="Auger S."/>
            <person name="Galleron N."/>
            <person name="Segurens B."/>
            <person name="Dossat C."/>
            <person name="Land M.L."/>
            <person name="Broussolle V."/>
            <person name="Brillard J."/>
            <person name="Guinebretiere M.H."/>
            <person name="Sanchis V."/>
            <person name="Nguen-The C."/>
            <person name="Lereclus D."/>
            <person name="Richardson P."/>
            <person name="Wincker P."/>
            <person name="Weissenbach J."/>
            <person name="Ehrlich S.D."/>
            <person name="Sorokin A."/>
        </authorList>
    </citation>
    <scope>NUCLEOTIDE SEQUENCE [LARGE SCALE GENOMIC DNA]</scope>
    <source>
        <strain evidence="2">KBAB4</strain>
        <plasmid evidence="1 2">pBWB403</plasmid>
    </source>
</reference>
<name>A9VVI4_BACMK</name>
<geneLocation type="plasmid" evidence="1 2">
    <name>pBWB403</name>
</geneLocation>
<dbReference type="Proteomes" id="UP000002154">
    <property type="component" value="Plasmid pBWB403"/>
</dbReference>
<accession>A9VVI4</accession>
<evidence type="ECO:0000313" key="1">
    <source>
        <dbReference type="EMBL" id="ABY46799.1"/>
    </source>
</evidence>
<keyword evidence="1" id="KW-0614">Plasmid</keyword>
<dbReference type="KEGG" id="bwe:BcerKBAB4_5305"/>
<evidence type="ECO:0000313" key="2">
    <source>
        <dbReference type="Proteomes" id="UP000002154"/>
    </source>
</evidence>
<dbReference type="AlphaFoldDB" id="A9VVI4"/>
<gene>
    <name evidence="1" type="ordered locus">BcerKBAB4_5305</name>
</gene>
<dbReference type="EMBL" id="CP000906">
    <property type="protein sequence ID" value="ABY46799.1"/>
    <property type="molecule type" value="Genomic_DNA"/>
</dbReference>
<organism evidence="1 2">
    <name type="scientific">Bacillus mycoides (strain KBAB4)</name>
    <name type="common">Bacillus weihenstephanensis</name>
    <dbReference type="NCBI Taxonomy" id="315730"/>
    <lineage>
        <taxon>Bacteria</taxon>
        <taxon>Bacillati</taxon>
        <taxon>Bacillota</taxon>
        <taxon>Bacilli</taxon>
        <taxon>Bacillales</taxon>
        <taxon>Bacillaceae</taxon>
        <taxon>Bacillus</taxon>
        <taxon>Bacillus cereus group</taxon>
    </lineage>
</organism>
<sequence>MRELSTSSKEWTDAREALLKEVRKLGLGITSIKNYTPDFILLEGSSLGLKYDFNSTSVSVWTKGRRSAGREYPLADLLQLGMVCRKWQMETQHRLGEKFA</sequence>
<dbReference type="HOGENOM" id="CLU_2300203_0_0_9"/>